<keyword evidence="6 11" id="KW-1133">Transmembrane helix</keyword>
<feature type="transmembrane region" description="Helical" evidence="11">
    <location>
        <begin position="534"/>
        <end position="558"/>
    </location>
</feature>
<evidence type="ECO:0000256" key="11">
    <source>
        <dbReference type="SAM" id="Phobius"/>
    </source>
</evidence>
<feature type="region of interest" description="Disordered" evidence="10">
    <location>
        <begin position="675"/>
        <end position="722"/>
    </location>
</feature>
<dbReference type="GO" id="GO:0005802">
    <property type="term" value="C:trans-Golgi network"/>
    <property type="evidence" value="ECO:0007669"/>
    <property type="project" value="TreeGrafter"/>
</dbReference>
<evidence type="ECO:0000256" key="1">
    <source>
        <dbReference type="ARBA" id="ARBA00004653"/>
    </source>
</evidence>
<dbReference type="GO" id="GO:0043001">
    <property type="term" value="P:Golgi to plasma membrane protein transport"/>
    <property type="evidence" value="ECO:0007669"/>
    <property type="project" value="TreeGrafter"/>
</dbReference>
<dbReference type="Gene3D" id="1.50.40.10">
    <property type="entry name" value="Mitochondrial carrier domain"/>
    <property type="match status" value="1"/>
</dbReference>
<dbReference type="InterPro" id="IPR023395">
    <property type="entry name" value="MCP_dom_sf"/>
</dbReference>
<dbReference type="Pfam" id="PF09801">
    <property type="entry name" value="SYS1"/>
    <property type="match status" value="1"/>
</dbReference>
<comment type="similarity">
    <text evidence="2">Belongs to the SYS1 family.</text>
</comment>
<evidence type="ECO:0000256" key="2">
    <source>
        <dbReference type="ARBA" id="ARBA00008160"/>
    </source>
</evidence>
<keyword evidence="8 9" id="KW-0472">Membrane</keyword>
<evidence type="ECO:0000256" key="6">
    <source>
        <dbReference type="ARBA" id="ARBA00022989"/>
    </source>
</evidence>
<evidence type="ECO:0000256" key="7">
    <source>
        <dbReference type="ARBA" id="ARBA00023034"/>
    </source>
</evidence>
<keyword evidence="5" id="KW-0653">Protein transport</keyword>
<sequence length="722" mass="79898">MPDTTTAPAKAVLKVQAMRDQNATICFARVLVLHVGSKEASIGFHALINDSNGAMLPEVMEKVKLVDALVTSTLLHLTSCSREKNSFKTMNNNEDLDDFDLVNYAFSKFLVLSIGSPVEVGTILQLVQFNPRFARHVQTRGDDVKLESLDDDDEGADDTSSETDSHVNDSLYPTSSSQQPPPIEGGAVDSVGYLTRVTFDNDDPTRPPYELESLDSSFFGLLYELIGLEGLQALWKGVSTEWVRDILNVLIQPTIEGALNDYFDIVDEGIPLMHSDNPWPSLATTIGSHVFTGWMLSPFELVKTRLVVQTTNPFHRKYKGFLHCISTVSNEEGLSAFYGGPSLLPTLLYYTLEPIFADAHHFIIYRVIGISMESSPLLYALADLGLTTLNLGITLPLETVRRRLFAQQSRIKRRTSSTREFVTCVRRSSIPYTSMWNVLYRIVTEEGTVVPQKTRKNGSRSSNSKQRNGGPSTGEEQSRLDLHISALYRGFWLRFALASATNQWCDFSLNDNYNISSVQMPTAGSFRKTVFDPILVVAQIVSLQTAYYLSLSFIVFVLETLTGSTATLDHVLNYREIRTDTVLGWALFLANLGNAALAALFMLFIVQRSRQCLDFACTLYFYHFMGVWIYSGGFPTFFFWWVAFIGSMVGCAIGGEQLCQQAELQPITFGVGSTSNGSGGGASSSNSASNGRASPSGRYKKRTSNIPADSVELAPLTSDRDH</sequence>
<dbReference type="EMBL" id="QEAO01000043">
    <property type="protein sequence ID" value="TPX31553.1"/>
    <property type="molecule type" value="Genomic_DNA"/>
</dbReference>
<proteinExistence type="inferred from homology"/>
<evidence type="ECO:0000313" key="13">
    <source>
        <dbReference type="Proteomes" id="UP000319731"/>
    </source>
</evidence>
<evidence type="ECO:0000256" key="4">
    <source>
        <dbReference type="ARBA" id="ARBA00022692"/>
    </source>
</evidence>
<keyword evidence="4 9" id="KW-0812">Transmembrane</keyword>
<keyword evidence="3" id="KW-0813">Transport</keyword>
<dbReference type="Proteomes" id="UP000319731">
    <property type="component" value="Unassembled WGS sequence"/>
</dbReference>
<dbReference type="OrthoDB" id="77989at2759"/>
<name>A0A507C225_9FUNG</name>
<comment type="caution">
    <text evidence="12">The sequence shown here is derived from an EMBL/GenBank/DDBJ whole genome shotgun (WGS) entry which is preliminary data.</text>
</comment>
<organism evidence="12 13">
    <name type="scientific">Synchytrium microbalum</name>
    <dbReference type="NCBI Taxonomy" id="1806994"/>
    <lineage>
        <taxon>Eukaryota</taxon>
        <taxon>Fungi</taxon>
        <taxon>Fungi incertae sedis</taxon>
        <taxon>Chytridiomycota</taxon>
        <taxon>Chytridiomycota incertae sedis</taxon>
        <taxon>Chytridiomycetes</taxon>
        <taxon>Synchytriales</taxon>
        <taxon>Synchytriaceae</taxon>
        <taxon>Synchytrium</taxon>
    </lineage>
</organism>
<dbReference type="AlphaFoldDB" id="A0A507C225"/>
<dbReference type="RefSeq" id="XP_031022961.1">
    <property type="nucleotide sequence ID" value="XM_031171073.1"/>
</dbReference>
<protein>
    <submittedName>
        <fullName evidence="12">Uncharacterized protein</fullName>
    </submittedName>
</protein>
<dbReference type="GO" id="GO:0006895">
    <property type="term" value="P:Golgi to endosome transport"/>
    <property type="evidence" value="ECO:0007669"/>
    <property type="project" value="TreeGrafter"/>
</dbReference>
<feature type="transmembrane region" description="Helical" evidence="11">
    <location>
        <begin position="612"/>
        <end position="631"/>
    </location>
</feature>
<feature type="compositionally biased region" description="Acidic residues" evidence="10">
    <location>
        <begin position="149"/>
        <end position="161"/>
    </location>
</feature>
<feature type="transmembrane region" description="Helical" evidence="11">
    <location>
        <begin position="582"/>
        <end position="605"/>
    </location>
</feature>
<gene>
    <name evidence="12" type="ORF">SmJEL517_g05146</name>
</gene>
<feature type="region of interest" description="Disordered" evidence="10">
    <location>
        <begin position="451"/>
        <end position="477"/>
    </location>
</feature>
<accession>A0A507C225</accession>
<feature type="repeat" description="Solcar" evidence="9">
    <location>
        <begin position="276"/>
        <end position="371"/>
    </location>
</feature>
<evidence type="ECO:0000256" key="5">
    <source>
        <dbReference type="ARBA" id="ARBA00022927"/>
    </source>
</evidence>
<dbReference type="PANTHER" id="PTHR12952">
    <property type="entry name" value="SYS1"/>
    <property type="match status" value="1"/>
</dbReference>
<comment type="subcellular location">
    <subcellularLocation>
        <location evidence="1">Golgi apparatus membrane</location>
        <topology evidence="1">Multi-pass membrane protein</topology>
    </subcellularLocation>
</comment>
<dbReference type="GO" id="GO:0034067">
    <property type="term" value="P:protein localization to Golgi apparatus"/>
    <property type="evidence" value="ECO:0007669"/>
    <property type="project" value="TreeGrafter"/>
</dbReference>
<evidence type="ECO:0000256" key="9">
    <source>
        <dbReference type="PROSITE-ProRule" id="PRU00282"/>
    </source>
</evidence>
<feature type="compositionally biased region" description="Polar residues" evidence="10">
    <location>
        <begin position="459"/>
        <end position="470"/>
    </location>
</feature>
<dbReference type="STRING" id="1806994.A0A507C225"/>
<dbReference type="GeneID" id="42006370"/>
<dbReference type="SUPFAM" id="SSF103506">
    <property type="entry name" value="Mitochondrial carrier"/>
    <property type="match status" value="1"/>
</dbReference>
<dbReference type="InterPro" id="IPR018108">
    <property type="entry name" value="MCP_transmembrane"/>
</dbReference>
<keyword evidence="7" id="KW-0333">Golgi apparatus</keyword>
<dbReference type="Pfam" id="PF00153">
    <property type="entry name" value="Mito_carr"/>
    <property type="match status" value="1"/>
</dbReference>
<dbReference type="GO" id="GO:0000139">
    <property type="term" value="C:Golgi membrane"/>
    <property type="evidence" value="ECO:0007669"/>
    <property type="project" value="UniProtKB-SubCell"/>
</dbReference>
<keyword evidence="13" id="KW-1185">Reference proteome</keyword>
<dbReference type="InterPro" id="IPR019185">
    <property type="entry name" value="Integral_membrane_SYS1-rel"/>
</dbReference>
<evidence type="ECO:0000313" key="12">
    <source>
        <dbReference type="EMBL" id="TPX31553.1"/>
    </source>
</evidence>
<reference evidence="12 13" key="1">
    <citation type="journal article" date="2019" name="Sci. Rep.">
        <title>Comparative genomics of chytrid fungi reveal insights into the obligate biotrophic and pathogenic lifestyle of Synchytrium endobioticum.</title>
        <authorList>
            <person name="van de Vossenberg B.T.L.H."/>
            <person name="Warris S."/>
            <person name="Nguyen H.D.T."/>
            <person name="van Gent-Pelzer M.P.E."/>
            <person name="Joly D.L."/>
            <person name="van de Geest H.C."/>
            <person name="Bonants P.J.M."/>
            <person name="Smith D.S."/>
            <person name="Levesque C.A."/>
            <person name="van der Lee T.A.J."/>
        </authorList>
    </citation>
    <scope>NUCLEOTIDE SEQUENCE [LARGE SCALE GENOMIC DNA]</scope>
    <source>
        <strain evidence="12 13">JEL517</strain>
    </source>
</reference>
<dbReference type="PROSITE" id="PS50920">
    <property type="entry name" value="SOLCAR"/>
    <property type="match status" value="1"/>
</dbReference>
<feature type="compositionally biased region" description="Low complexity" evidence="10">
    <location>
        <begin position="683"/>
        <end position="697"/>
    </location>
</feature>
<evidence type="ECO:0000256" key="10">
    <source>
        <dbReference type="SAM" id="MobiDB-lite"/>
    </source>
</evidence>
<dbReference type="PANTHER" id="PTHR12952:SF0">
    <property type="entry name" value="PROTEIN SYS1 HOMOLOG"/>
    <property type="match status" value="1"/>
</dbReference>
<evidence type="ECO:0000256" key="8">
    <source>
        <dbReference type="ARBA" id="ARBA00023136"/>
    </source>
</evidence>
<dbReference type="GO" id="GO:0005829">
    <property type="term" value="C:cytosol"/>
    <property type="evidence" value="ECO:0007669"/>
    <property type="project" value="GOC"/>
</dbReference>
<feature type="region of interest" description="Disordered" evidence="10">
    <location>
        <begin position="144"/>
        <end position="188"/>
    </location>
</feature>
<evidence type="ECO:0000256" key="3">
    <source>
        <dbReference type="ARBA" id="ARBA00022448"/>
    </source>
</evidence>